<keyword evidence="2" id="KW-1185">Reference proteome</keyword>
<reference evidence="2" key="1">
    <citation type="journal article" date="2013" name="Nature">
        <title>Draft genome of the wheat A-genome progenitor Triticum urartu.</title>
        <authorList>
            <person name="Ling H.Q."/>
            <person name="Zhao S."/>
            <person name="Liu D."/>
            <person name="Wang J."/>
            <person name="Sun H."/>
            <person name="Zhang C."/>
            <person name="Fan H."/>
            <person name="Li D."/>
            <person name="Dong L."/>
            <person name="Tao Y."/>
            <person name="Gao C."/>
            <person name="Wu H."/>
            <person name="Li Y."/>
            <person name="Cui Y."/>
            <person name="Guo X."/>
            <person name="Zheng S."/>
            <person name="Wang B."/>
            <person name="Yu K."/>
            <person name="Liang Q."/>
            <person name="Yang W."/>
            <person name="Lou X."/>
            <person name="Chen J."/>
            <person name="Feng M."/>
            <person name="Jian J."/>
            <person name="Zhang X."/>
            <person name="Luo G."/>
            <person name="Jiang Y."/>
            <person name="Liu J."/>
            <person name="Wang Z."/>
            <person name="Sha Y."/>
            <person name="Zhang B."/>
            <person name="Wu H."/>
            <person name="Tang D."/>
            <person name="Shen Q."/>
            <person name="Xue P."/>
            <person name="Zou S."/>
            <person name="Wang X."/>
            <person name="Liu X."/>
            <person name="Wang F."/>
            <person name="Yang Y."/>
            <person name="An X."/>
            <person name="Dong Z."/>
            <person name="Zhang K."/>
            <person name="Zhang X."/>
            <person name="Luo M.C."/>
            <person name="Dvorak J."/>
            <person name="Tong Y."/>
            <person name="Wang J."/>
            <person name="Yang H."/>
            <person name="Li Z."/>
            <person name="Wang D."/>
            <person name="Zhang A."/>
            <person name="Wang J."/>
        </authorList>
    </citation>
    <scope>NUCLEOTIDE SEQUENCE</scope>
    <source>
        <strain evidence="2">cv. G1812</strain>
    </source>
</reference>
<dbReference type="AlphaFoldDB" id="A0A8R7TNT0"/>
<evidence type="ECO:0000313" key="2">
    <source>
        <dbReference type="Proteomes" id="UP000015106"/>
    </source>
</evidence>
<reference evidence="1" key="3">
    <citation type="submission" date="2022-06" db="UniProtKB">
        <authorList>
            <consortium name="EnsemblPlants"/>
        </authorList>
    </citation>
    <scope>IDENTIFICATION</scope>
</reference>
<sequence>MRIVDSAPHQDSDYISVDIKTLELARVCTKSYGVAFSKASIYTNFPPSLSSPKI</sequence>
<reference evidence="1" key="2">
    <citation type="submission" date="2018-03" db="EMBL/GenBank/DDBJ databases">
        <title>The Triticum urartu genome reveals the dynamic nature of wheat genome evolution.</title>
        <authorList>
            <person name="Ling H."/>
            <person name="Ma B."/>
            <person name="Shi X."/>
            <person name="Liu H."/>
            <person name="Dong L."/>
            <person name="Sun H."/>
            <person name="Cao Y."/>
            <person name="Gao Q."/>
            <person name="Zheng S."/>
            <person name="Li Y."/>
            <person name="Yu Y."/>
            <person name="Du H."/>
            <person name="Qi M."/>
            <person name="Li Y."/>
            <person name="Yu H."/>
            <person name="Cui Y."/>
            <person name="Wang N."/>
            <person name="Chen C."/>
            <person name="Wu H."/>
            <person name="Zhao Y."/>
            <person name="Zhang J."/>
            <person name="Li Y."/>
            <person name="Zhou W."/>
            <person name="Zhang B."/>
            <person name="Hu W."/>
            <person name="Eijk M."/>
            <person name="Tang J."/>
            <person name="Witsenboer H."/>
            <person name="Zhao S."/>
            <person name="Li Z."/>
            <person name="Zhang A."/>
            <person name="Wang D."/>
            <person name="Liang C."/>
        </authorList>
    </citation>
    <scope>NUCLEOTIDE SEQUENCE [LARGE SCALE GENOMIC DNA]</scope>
    <source>
        <strain evidence="1">cv. G1812</strain>
    </source>
</reference>
<proteinExistence type="predicted"/>
<evidence type="ECO:0000313" key="1">
    <source>
        <dbReference type="EnsemblPlants" id="TuG1812G0200005676.01.T01.cds403830"/>
    </source>
</evidence>
<name>A0A8R7TNT0_TRIUA</name>
<accession>A0A8R7TNT0</accession>
<dbReference type="Proteomes" id="UP000015106">
    <property type="component" value="Chromosome 2"/>
</dbReference>
<organism evidence="1 2">
    <name type="scientific">Triticum urartu</name>
    <name type="common">Red wild einkorn</name>
    <name type="synonym">Crithodium urartu</name>
    <dbReference type="NCBI Taxonomy" id="4572"/>
    <lineage>
        <taxon>Eukaryota</taxon>
        <taxon>Viridiplantae</taxon>
        <taxon>Streptophyta</taxon>
        <taxon>Embryophyta</taxon>
        <taxon>Tracheophyta</taxon>
        <taxon>Spermatophyta</taxon>
        <taxon>Magnoliopsida</taxon>
        <taxon>Liliopsida</taxon>
        <taxon>Poales</taxon>
        <taxon>Poaceae</taxon>
        <taxon>BOP clade</taxon>
        <taxon>Pooideae</taxon>
        <taxon>Triticodae</taxon>
        <taxon>Triticeae</taxon>
        <taxon>Triticinae</taxon>
        <taxon>Triticum</taxon>
    </lineage>
</organism>
<dbReference type="EnsemblPlants" id="TuG1812G0200005676.01.T01">
    <property type="protein sequence ID" value="TuG1812G0200005676.01.T01.cds403830"/>
    <property type="gene ID" value="TuG1812G0200005676.01"/>
</dbReference>
<protein>
    <submittedName>
        <fullName evidence="1">Uncharacterized protein</fullName>
    </submittedName>
</protein>
<dbReference type="Gramene" id="TuG1812G0200005676.01.T01">
    <property type="protein sequence ID" value="TuG1812G0200005676.01.T01.cds403830"/>
    <property type="gene ID" value="TuG1812G0200005676.01"/>
</dbReference>